<gene>
    <name evidence="2" type="primary">Necator_chrII.g5576</name>
    <name evidence="2" type="ORF">RB195_017783</name>
</gene>
<keyword evidence="3" id="KW-1185">Reference proteome</keyword>
<organism evidence="2 3">
    <name type="scientific">Necator americanus</name>
    <name type="common">Human hookworm</name>
    <dbReference type="NCBI Taxonomy" id="51031"/>
    <lineage>
        <taxon>Eukaryota</taxon>
        <taxon>Metazoa</taxon>
        <taxon>Ecdysozoa</taxon>
        <taxon>Nematoda</taxon>
        <taxon>Chromadorea</taxon>
        <taxon>Rhabditida</taxon>
        <taxon>Rhabditina</taxon>
        <taxon>Rhabditomorpha</taxon>
        <taxon>Strongyloidea</taxon>
        <taxon>Ancylostomatidae</taxon>
        <taxon>Bunostominae</taxon>
        <taxon>Necator</taxon>
    </lineage>
</organism>
<dbReference type="EMBL" id="JAVFWL010000002">
    <property type="protein sequence ID" value="KAK6734209.1"/>
    <property type="molecule type" value="Genomic_DNA"/>
</dbReference>
<sequence>MRKLEWDDMGVKIDGRQLHPLHFADDIVLITPSISQAERMLTEFDETRGCIGLQLNLQKTMFMRNIWVSDAPLTLNGTNISECASYVYLELLRWVNLCLRFPYEQCLEIYPSKETT</sequence>
<dbReference type="Proteomes" id="UP001303046">
    <property type="component" value="Unassembled WGS sequence"/>
</dbReference>
<dbReference type="PROSITE" id="PS50878">
    <property type="entry name" value="RT_POL"/>
    <property type="match status" value="1"/>
</dbReference>
<protein>
    <recommendedName>
        <fullName evidence="1">Reverse transcriptase domain-containing protein</fullName>
    </recommendedName>
</protein>
<accession>A0ABR1C6Q7</accession>
<evidence type="ECO:0000313" key="2">
    <source>
        <dbReference type="EMBL" id="KAK6734209.1"/>
    </source>
</evidence>
<feature type="domain" description="Reverse transcriptase" evidence="1">
    <location>
        <begin position="1"/>
        <end position="80"/>
    </location>
</feature>
<reference evidence="2 3" key="1">
    <citation type="submission" date="2023-08" db="EMBL/GenBank/DDBJ databases">
        <title>A Necator americanus chromosomal reference genome.</title>
        <authorList>
            <person name="Ilik V."/>
            <person name="Petrzelkova K.J."/>
            <person name="Pardy F."/>
            <person name="Fuh T."/>
            <person name="Niatou-Singa F.S."/>
            <person name="Gouil Q."/>
            <person name="Baker L."/>
            <person name="Ritchie M.E."/>
            <person name="Jex A.R."/>
            <person name="Gazzola D."/>
            <person name="Li H."/>
            <person name="Toshio Fujiwara R."/>
            <person name="Zhan B."/>
            <person name="Aroian R.V."/>
            <person name="Pafco B."/>
            <person name="Schwarz E.M."/>
        </authorList>
    </citation>
    <scope>NUCLEOTIDE SEQUENCE [LARGE SCALE GENOMIC DNA]</scope>
    <source>
        <strain evidence="2 3">Aroian</strain>
        <tissue evidence="2">Whole animal</tissue>
    </source>
</reference>
<dbReference type="InterPro" id="IPR000477">
    <property type="entry name" value="RT_dom"/>
</dbReference>
<evidence type="ECO:0000259" key="1">
    <source>
        <dbReference type="PROSITE" id="PS50878"/>
    </source>
</evidence>
<comment type="caution">
    <text evidence="2">The sequence shown here is derived from an EMBL/GenBank/DDBJ whole genome shotgun (WGS) entry which is preliminary data.</text>
</comment>
<evidence type="ECO:0000313" key="3">
    <source>
        <dbReference type="Proteomes" id="UP001303046"/>
    </source>
</evidence>
<proteinExistence type="predicted"/>
<name>A0ABR1C6Q7_NECAM</name>